<proteinExistence type="predicted"/>
<dbReference type="PANTHER" id="PTHR47835">
    <property type="entry name" value="HFM1, ATP DEPENDENT DNA HELICASE HOMOLOG"/>
    <property type="match status" value="1"/>
</dbReference>
<dbReference type="EC" id="5.6.2.4" evidence="6"/>
<evidence type="ECO:0000256" key="2">
    <source>
        <dbReference type="ARBA" id="ARBA00022806"/>
    </source>
</evidence>
<feature type="domain" description="SEC63" evidence="9">
    <location>
        <begin position="65"/>
        <end position="283"/>
    </location>
</feature>
<dbReference type="GO" id="GO:0051321">
    <property type="term" value="P:meiotic cell cycle"/>
    <property type="evidence" value="ECO:0007669"/>
    <property type="project" value="UniProtKB-KW"/>
</dbReference>
<sequence>MTWLSYTYLFIRIRQNPHNYGITPEESSRDPDLSDFLSRVVHSTATDLDAAEMVRYEPTLGHLAPTDRGRTASLYYIRFSTATMVREQLNPVMMPQDLFALISKASEFAAMKVREEESIELAGLRDQVCRLQVNILKSTTNLTLDKLNTLRASMSLSGNSHRPARPPDGASGSKHQHPQQSASEALHSQLSEEEAAALAEAASVEVESKVNTLLQAYISRHEPTGHSLVSDQNYIMQNAGRLVRYVFEIALHRGWSSCAERSLQLAKVVGPLQNIGHYLGYCA</sequence>
<keyword evidence="2" id="KW-0547">Nucleotide-binding</keyword>
<evidence type="ECO:0000256" key="8">
    <source>
        <dbReference type="SAM" id="MobiDB-lite"/>
    </source>
</evidence>
<evidence type="ECO:0000259" key="9">
    <source>
        <dbReference type="SMART" id="SM00973"/>
    </source>
</evidence>
<keyword evidence="11" id="KW-1185">Reference proteome</keyword>
<dbReference type="Gene3D" id="1.10.3380.10">
    <property type="entry name" value="Sec63 N-terminal domain-like domain"/>
    <property type="match status" value="1"/>
</dbReference>
<feature type="compositionally biased region" description="Low complexity" evidence="8">
    <location>
        <begin position="179"/>
        <end position="189"/>
    </location>
</feature>
<evidence type="ECO:0000256" key="3">
    <source>
        <dbReference type="ARBA" id="ARBA00023235"/>
    </source>
</evidence>
<accession>A0A448XHX6</accession>
<dbReference type="EMBL" id="CAAALY010253768">
    <property type="protein sequence ID" value="VEL37015.1"/>
    <property type="molecule type" value="Genomic_DNA"/>
</dbReference>
<gene>
    <name evidence="10" type="ORF">PXEA_LOCUS30455</name>
</gene>
<evidence type="ECO:0000313" key="11">
    <source>
        <dbReference type="Proteomes" id="UP000784294"/>
    </source>
</evidence>
<evidence type="ECO:0000256" key="4">
    <source>
        <dbReference type="ARBA" id="ARBA00023254"/>
    </source>
</evidence>
<dbReference type="Pfam" id="PF23445">
    <property type="entry name" value="WHD_SNRNP200"/>
    <property type="match status" value="1"/>
</dbReference>
<dbReference type="Proteomes" id="UP000784294">
    <property type="component" value="Unassembled WGS sequence"/>
</dbReference>
<dbReference type="FunFam" id="1.10.10.10:FF:000024">
    <property type="entry name" value="U5 small nuclear ribonucleoprotein helicase"/>
    <property type="match status" value="1"/>
</dbReference>
<evidence type="ECO:0000256" key="1">
    <source>
        <dbReference type="ARBA" id="ARBA00022801"/>
    </source>
</evidence>
<dbReference type="SMART" id="SM00973">
    <property type="entry name" value="Sec63"/>
    <property type="match status" value="1"/>
</dbReference>
<dbReference type="OrthoDB" id="5575at2759"/>
<dbReference type="InterPro" id="IPR057842">
    <property type="entry name" value="WH_MER3"/>
</dbReference>
<keyword evidence="4" id="KW-0469">Meiosis</keyword>
<keyword evidence="2" id="KW-0067">ATP-binding</keyword>
<comment type="caution">
    <text evidence="10">The sequence shown here is derived from an EMBL/GenBank/DDBJ whole genome shotgun (WGS) entry which is preliminary data.</text>
</comment>
<dbReference type="AlphaFoldDB" id="A0A448XHX6"/>
<evidence type="ECO:0000313" key="10">
    <source>
        <dbReference type="EMBL" id="VEL37015.1"/>
    </source>
</evidence>
<dbReference type="InterPro" id="IPR036388">
    <property type="entry name" value="WH-like_DNA-bd_sf"/>
</dbReference>
<keyword evidence="2" id="KW-0347">Helicase</keyword>
<comment type="catalytic activity">
    <reaction evidence="5">
        <text>Couples ATP hydrolysis with the unwinding of duplex DNA by translocating in the 3'-5' direction.</text>
        <dbReference type="EC" id="5.6.2.4"/>
    </reaction>
</comment>
<name>A0A448XHX6_9PLAT</name>
<dbReference type="SUPFAM" id="SSF158702">
    <property type="entry name" value="Sec63 N-terminal domain-like"/>
    <property type="match status" value="2"/>
</dbReference>
<dbReference type="GO" id="GO:0016787">
    <property type="term" value="F:hydrolase activity"/>
    <property type="evidence" value="ECO:0007669"/>
    <property type="project" value="UniProtKB-KW"/>
</dbReference>
<dbReference type="InterPro" id="IPR004179">
    <property type="entry name" value="Sec63-dom"/>
</dbReference>
<dbReference type="InterPro" id="IPR052247">
    <property type="entry name" value="Meiotic_Crossover_Helicase"/>
</dbReference>
<reference evidence="10" key="1">
    <citation type="submission" date="2018-11" db="EMBL/GenBank/DDBJ databases">
        <authorList>
            <consortium name="Pathogen Informatics"/>
        </authorList>
    </citation>
    <scope>NUCLEOTIDE SEQUENCE</scope>
</reference>
<dbReference type="Pfam" id="PF02889">
    <property type="entry name" value="Sec63"/>
    <property type="match status" value="2"/>
</dbReference>
<evidence type="ECO:0000256" key="6">
    <source>
        <dbReference type="ARBA" id="ARBA00034808"/>
    </source>
</evidence>
<protein>
    <recommendedName>
        <fullName evidence="6">DNA 3'-5' helicase</fullName>
        <ecNumber evidence="6">5.6.2.4</ecNumber>
    </recommendedName>
</protein>
<evidence type="ECO:0000256" key="7">
    <source>
        <dbReference type="ARBA" id="ARBA00048988"/>
    </source>
</evidence>
<organism evidence="10 11">
    <name type="scientific">Protopolystoma xenopodis</name>
    <dbReference type="NCBI Taxonomy" id="117903"/>
    <lineage>
        <taxon>Eukaryota</taxon>
        <taxon>Metazoa</taxon>
        <taxon>Spiralia</taxon>
        <taxon>Lophotrochozoa</taxon>
        <taxon>Platyhelminthes</taxon>
        <taxon>Monogenea</taxon>
        <taxon>Polyopisthocotylea</taxon>
        <taxon>Polystomatidea</taxon>
        <taxon>Polystomatidae</taxon>
        <taxon>Protopolystoma</taxon>
    </lineage>
</organism>
<dbReference type="Gene3D" id="1.10.10.10">
    <property type="entry name" value="Winged helix-like DNA-binding domain superfamily/Winged helix DNA-binding domain"/>
    <property type="match status" value="1"/>
</dbReference>
<feature type="region of interest" description="Disordered" evidence="8">
    <location>
        <begin position="156"/>
        <end position="189"/>
    </location>
</feature>
<keyword evidence="1" id="KW-0378">Hydrolase</keyword>
<dbReference type="PANTHER" id="PTHR47835:SF3">
    <property type="entry name" value="HELICASE FOR MEIOSIS 1"/>
    <property type="match status" value="1"/>
</dbReference>
<comment type="catalytic activity">
    <reaction evidence="7">
        <text>ATP + H2O = ADP + phosphate + H(+)</text>
        <dbReference type="Rhea" id="RHEA:13065"/>
        <dbReference type="ChEBI" id="CHEBI:15377"/>
        <dbReference type="ChEBI" id="CHEBI:15378"/>
        <dbReference type="ChEBI" id="CHEBI:30616"/>
        <dbReference type="ChEBI" id="CHEBI:43474"/>
        <dbReference type="ChEBI" id="CHEBI:456216"/>
        <dbReference type="EC" id="5.6.2.4"/>
    </reaction>
</comment>
<keyword evidence="3" id="KW-0413">Isomerase</keyword>
<evidence type="ECO:0000256" key="5">
    <source>
        <dbReference type="ARBA" id="ARBA00034617"/>
    </source>
</evidence>
<dbReference type="GO" id="GO:0043138">
    <property type="term" value="F:3'-5' DNA helicase activity"/>
    <property type="evidence" value="ECO:0007669"/>
    <property type="project" value="UniProtKB-EC"/>
</dbReference>